<protein>
    <submittedName>
        <fullName evidence="5">Glycoside hydrolase family 16 protein</fullName>
    </submittedName>
</protein>
<evidence type="ECO:0000256" key="3">
    <source>
        <dbReference type="SAM" id="Phobius"/>
    </source>
</evidence>
<keyword evidence="3" id="KW-1133">Transmembrane helix</keyword>
<comment type="caution">
    <text evidence="5">The sequence shown here is derived from an EMBL/GenBank/DDBJ whole genome shotgun (WGS) entry which is preliminary data.</text>
</comment>
<feature type="domain" description="GH16" evidence="4">
    <location>
        <begin position="54"/>
        <end position="311"/>
    </location>
</feature>
<dbReference type="RefSeq" id="WP_349301642.1">
    <property type="nucleotide sequence ID" value="NZ_JBEDNQ010000015.1"/>
</dbReference>
<accession>A0ABV1KKT1</accession>
<dbReference type="SUPFAM" id="SSF49899">
    <property type="entry name" value="Concanavalin A-like lectins/glucanases"/>
    <property type="match status" value="1"/>
</dbReference>
<feature type="compositionally biased region" description="Low complexity" evidence="2">
    <location>
        <begin position="60"/>
        <end position="72"/>
    </location>
</feature>
<proteinExistence type="inferred from homology"/>
<dbReference type="InterPro" id="IPR013320">
    <property type="entry name" value="ConA-like_dom_sf"/>
</dbReference>
<dbReference type="InterPro" id="IPR000757">
    <property type="entry name" value="Beta-glucanase-like"/>
</dbReference>
<dbReference type="GO" id="GO:0016787">
    <property type="term" value="F:hydrolase activity"/>
    <property type="evidence" value="ECO:0007669"/>
    <property type="project" value="UniProtKB-KW"/>
</dbReference>
<keyword evidence="5" id="KW-0378">Hydrolase</keyword>
<sequence>MDQQEPDRTGRHRADSGSEEPRRRRWPMVLGALLSVGALVAVVTVAANVDLLGSSREDTPVPVIEPAEPEPGGVRDQERPDDVGALGAGDRSDTEAAVRHGWEMVGHDEFDGTELDLTKWAPYTGDTTGGIGRHRAENLIVRDGELRLTSRGLDSAGLHWRGGQQHGRWEIRAKTNPGTGYGHVALLWPVAEDWPVGGELNFMEIPRGDRAETHTIVHYDTDNSQVGRTITGDFTEWHTYAVEWLDDRVVFYIDGEEVFRTMDPAAIPPRPMHLAMQTDIGPYGNDWIPPLDATSPDEIEFQVDWVRIYAP</sequence>
<evidence type="ECO:0000256" key="1">
    <source>
        <dbReference type="ARBA" id="ARBA00006865"/>
    </source>
</evidence>
<feature type="compositionally biased region" description="Basic and acidic residues" evidence="2">
    <location>
        <begin position="73"/>
        <end position="82"/>
    </location>
</feature>
<name>A0ABV1KKT1_9PSEU</name>
<dbReference type="Proteomes" id="UP001494902">
    <property type="component" value="Unassembled WGS sequence"/>
</dbReference>
<dbReference type="InterPro" id="IPR050546">
    <property type="entry name" value="Glycosyl_Hydrlase_16"/>
</dbReference>
<dbReference type="PANTHER" id="PTHR10963">
    <property type="entry name" value="GLYCOSYL HYDROLASE-RELATED"/>
    <property type="match status" value="1"/>
</dbReference>
<gene>
    <name evidence="5" type="ORF">WIS52_29220</name>
</gene>
<evidence type="ECO:0000256" key="2">
    <source>
        <dbReference type="SAM" id="MobiDB-lite"/>
    </source>
</evidence>
<comment type="similarity">
    <text evidence="1">Belongs to the glycosyl hydrolase 16 family.</text>
</comment>
<feature type="region of interest" description="Disordered" evidence="2">
    <location>
        <begin position="55"/>
        <end position="93"/>
    </location>
</feature>
<keyword evidence="3" id="KW-0812">Transmembrane</keyword>
<evidence type="ECO:0000313" key="6">
    <source>
        <dbReference type="Proteomes" id="UP001494902"/>
    </source>
</evidence>
<dbReference type="Gene3D" id="2.60.120.200">
    <property type="match status" value="1"/>
</dbReference>
<organism evidence="5 6">
    <name type="scientific">Pseudonocardia nematodicida</name>
    <dbReference type="NCBI Taxonomy" id="1206997"/>
    <lineage>
        <taxon>Bacteria</taxon>
        <taxon>Bacillati</taxon>
        <taxon>Actinomycetota</taxon>
        <taxon>Actinomycetes</taxon>
        <taxon>Pseudonocardiales</taxon>
        <taxon>Pseudonocardiaceae</taxon>
        <taxon>Pseudonocardia</taxon>
    </lineage>
</organism>
<dbReference type="CDD" id="cd00413">
    <property type="entry name" value="Glyco_hydrolase_16"/>
    <property type="match status" value="1"/>
</dbReference>
<evidence type="ECO:0000313" key="5">
    <source>
        <dbReference type="EMBL" id="MEQ3554569.1"/>
    </source>
</evidence>
<feature type="compositionally biased region" description="Basic and acidic residues" evidence="2">
    <location>
        <begin position="1"/>
        <end position="22"/>
    </location>
</feature>
<dbReference type="PANTHER" id="PTHR10963:SF55">
    <property type="entry name" value="GLYCOSIDE HYDROLASE FAMILY 16 PROTEIN"/>
    <property type="match status" value="1"/>
</dbReference>
<dbReference type="PROSITE" id="PS51762">
    <property type="entry name" value="GH16_2"/>
    <property type="match status" value="1"/>
</dbReference>
<keyword evidence="3" id="KW-0472">Membrane</keyword>
<feature type="region of interest" description="Disordered" evidence="2">
    <location>
        <begin position="1"/>
        <end position="25"/>
    </location>
</feature>
<reference evidence="5 6" key="1">
    <citation type="submission" date="2024-03" db="EMBL/GenBank/DDBJ databases">
        <title>Draft genome sequence of Pseudonocardia nematodicida JCM 31783.</title>
        <authorList>
            <person name="Butdee W."/>
            <person name="Duangmal K."/>
        </authorList>
    </citation>
    <scope>NUCLEOTIDE SEQUENCE [LARGE SCALE GENOMIC DNA]</scope>
    <source>
        <strain evidence="5 6">JCM 31783</strain>
    </source>
</reference>
<dbReference type="Pfam" id="PF00722">
    <property type="entry name" value="Glyco_hydro_16"/>
    <property type="match status" value="1"/>
</dbReference>
<dbReference type="EMBL" id="JBEDNQ010000015">
    <property type="protein sequence ID" value="MEQ3554569.1"/>
    <property type="molecule type" value="Genomic_DNA"/>
</dbReference>
<feature type="transmembrane region" description="Helical" evidence="3">
    <location>
        <begin position="28"/>
        <end position="47"/>
    </location>
</feature>
<keyword evidence="6" id="KW-1185">Reference proteome</keyword>
<evidence type="ECO:0000259" key="4">
    <source>
        <dbReference type="PROSITE" id="PS51762"/>
    </source>
</evidence>